<evidence type="ECO:0000256" key="1">
    <source>
        <dbReference type="ARBA" id="ARBA00022723"/>
    </source>
</evidence>
<evidence type="ECO:0000256" key="7">
    <source>
        <dbReference type="SAM" id="MobiDB-lite"/>
    </source>
</evidence>
<evidence type="ECO:0000256" key="2">
    <source>
        <dbReference type="ARBA" id="ARBA00022737"/>
    </source>
</evidence>
<feature type="compositionally biased region" description="Basic and acidic residues" evidence="7">
    <location>
        <begin position="476"/>
        <end position="492"/>
    </location>
</feature>
<dbReference type="PROSITE" id="PS50088">
    <property type="entry name" value="ANK_REPEAT"/>
    <property type="match status" value="3"/>
</dbReference>
<sequence length="982" mass="111500">MLLNYDCSVKKNEAGDGISGDDSFFHGRGEETETEIEPESDLDYDDDEEEETEDYEEECSKEQDLFSEDLNNNKIERKIGVQEWPDGSSYRGEFALDLKLGYGKFVWDNGEKYVGQFYKDHRHGRGVYFWPDGSKFVGSFYLSRKEGYGSMEFNDGRRFQGLYKADERFGPGIETHPDDSQDVGLWHRSHIIKLCIEISGYFTLSDFPELNLYVDAEAKTKYISDENNTKWDLNEEKDPFFYNYKRLLLNDDSYTLPENMYIYSIDADHLPLTRTFLKEFDFQYFKRRKWLAYEKLWPVMNITPFLIRMQKHIYRYRHCQKDMDLDINCILEGHRNGFGTKGPKELAAEEVIEKSAEGDYNRVYELLRDNLVHPDVADVHGYTALAAAADDIINLLLDSGADVNKCSDEGLSALAMSIIHYFPAESFQSNIAERNISRREVSSVIFSQSEESQESQACTEVKRSSTVTQASPAELPTEKAEFGMDAETRSSEGTEETNGRKSSGTIGGVYNFKIKVSAETMHRGAVVLSHHMLKVSGLADNDEIAQHEGALRRMAVSITEQKKRLATIEVLLRRGADPNMCSIPMYSLFFAVKAANPVVVKILLEAGARTDIRLPTRLGGLTPLHIAAALLGEEGVQITELLLHAATNPDTTAEDKDDIYTLDRTTVKMFNETGPPKSYYKECTIIPEEGGRTALHIACERTDNFQNAGDVIHLLLQHNANPNVLWSGHSPLSLAVATGNDQVLLELLAAGADPNMPLSQDIGSALCAVTNPAYEHNRTLENKMALINTLIAGGADMLMPITIGDGTKNAVGTVVDYAYFKYYQDKRISRTPFHALSPTERDTFSNRKKLLEFLSEQLRECVILKEKQEEYPTYLFLCKFGNVWYPRHAFGLWKESCKELLFFKYCFQCGRSVGMNLSPCTRCYEIFTCSKSCKMKAWNERHKRECFHAVFFYVSQLECCIAMYGVPLHHRASQHSFANVNM</sequence>
<dbReference type="SMART" id="SM00248">
    <property type="entry name" value="ANK"/>
    <property type="match status" value="6"/>
</dbReference>
<dbReference type="PROSITE" id="PS50297">
    <property type="entry name" value="ANK_REP_REGION"/>
    <property type="match status" value="1"/>
</dbReference>
<dbReference type="InterPro" id="IPR036770">
    <property type="entry name" value="Ankyrin_rpt-contain_sf"/>
</dbReference>
<reference evidence="9" key="1">
    <citation type="submission" date="2025-08" db="UniProtKB">
        <authorList>
            <consortium name="Ensembl"/>
        </authorList>
    </citation>
    <scope>IDENTIFICATION</scope>
</reference>
<keyword evidence="1" id="KW-0479">Metal-binding</keyword>
<dbReference type="Gene3D" id="2.20.110.10">
    <property type="entry name" value="Histone H3 K4-specific methyltransferase SET7/9 N-terminal domain"/>
    <property type="match status" value="1"/>
</dbReference>
<dbReference type="Pfam" id="PF00023">
    <property type="entry name" value="Ank"/>
    <property type="match status" value="2"/>
</dbReference>
<dbReference type="Proteomes" id="UP000694545">
    <property type="component" value="Unplaced"/>
</dbReference>
<keyword evidence="2" id="KW-0677">Repeat</keyword>
<feature type="region of interest" description="Disordered" evidence="7">
    <location>
        <begin position="11"/>
        <end position="62"/>
    </location>
</feature>
<evidence type="ECO:0000313" key="10">
    <source>
        <dbReference type="Proteomes" id="UP000694545"/>
    </source>
</evidence>
<evidence type="ECO:0000256" key="3">
    <source>
        <dbReference type="ARBA" id="ARBA00022771"/>
    </source>
</evidence>
<dbReference type="PROSITE" id="PS50865">
    <property type="entry name" value="ZF_MYND_2"/>
    <property type="match status" value="1"/>
</dbReference>
<dbReference type="SUPFAM" id="SSF82185">
    <property type="entry name" value="Histone H3 K4-specific methyltransferase SET7/9 N-terminal domain"/>
    <property type="match status" value="1"/>
</dbReference>
<proteinExistence type="predicted"/>
<keyword evidence="4" id="KW-0862">Zinc</keyword>
<name>A0A8D2L477_VARKO</name>
<evidence type="ECO:0000256" key="5">
    <source>
        <dbReference type="PROSITE-ProRule" id="PRU00023"/>
    </source>
</evidence>
<feature type="region of interest" description="Disordered" evidence="7">
    <location>
        <begin position="447"/>
        <end position="502"/>
    </location>
</feature>
<dbReference type="PANTHER" id="PTHR15897">
    <property type="entry name" value="ANKYRIN REPEAT AND MYND DOMAIN PROTEIN 1"/>
    <property type="match status" value="1"/>
</dbReference>
<dbReference type="SMART" id="SM00698">
    <property type="entry name" value="MORN"/>
    <property type="match status" value="2"/>
</dbReference>
<accession>A0A8D2L477</accession>
<dbReference type="PROSITE" id="PS01360">
    <property type="entry name" value="ZF_MYND_1"/>
    <property type="match status" value="1"/>
</dbReference>
<dbReference type="Pfam" id="PF01753">
    <property type="entry name" value="zf-MYND"/>
    <property type="match status" value="1"/>
</dbReference>
<evidence type="ECO:0000259" key="8">
    <source>
        <dbReference type="PROSITE" id="PS50865"/>
    </source>
</evidence>
<dbReference type="InterPro" id="IPR002893">
    <property type="entry name" value="Znf_MYND"/>
</dbReference>
<feature type="compositionally biased region" description="Low complexity" evidence="7">
    <location>
        <begin position="447"/>
        <end position="456"/>
    </location>
</feature>
<keyword evidence="3 6" id="KW-0863">Zinc-finger</keyword>
<dbReference type="OMA" id="CNKVFYC"/>
<feature type="repeat" description="ANK" evidence="5">
    <location>
        <begin position="690"/>
        <end position="727"/>
    </location>
</feature>
<dbReference type="Gene3D" id="1.25.40.20">
    <property type="entry name" value="Ankyrin repeat-containing domain"/>
    <property type="match status" value="2"/>
</dbReference>
<dbReference type="GO" id="GO:0008270">
    <property type="term" value="F:zinc ion binding"/>
    <property type="evidence" value="ECO:0007669"/>
    <property type="project" value="UniProtKB-KW"/>
</dbReference>
<organism evidence="9 10">
    <name type="scientific">Varanus komodoensis</name>
    <name type="common">Komodo dragon</name>
    <dbReference type="NCBI Taxonomy" id="61221"/>
    <lineage>
        <taxon>Eukaryota</taxon>
        <taxon>Metazoa</taxon>
        <taxon>Chordata</taxon>
        <taxon>Craniata</taxon>
        <taxon>Vertebrata</taxon>
        <taxon>Euteleostomi</taxon>
        <taxon>Lepidosauria</taxon>
        <taxon>Squamata</taxon>
        <taxon>Bifurcata</taxon>
        <taxon>Unidentata</taxon>
        <taxon>Episquamata</taxon>
        <taxon>Toxicofera</taxon>
        <taxon>Anguimorpha</taxon>
        <taxon>Paleoanguimorpha</taxon>
        <taxon>Varanoidea</taxon>
        <taxon>Varanidae</taxon>
        <taxon>Varanus</taxon>
    </lineage>
</organism>
<dbReference type="Pfam" id="PF02493">
    <property type="entry name" value="MORN"/>
    <property type="match status" value="3"/>
</dbReference>
<evidence type="ECO:0000313" key="9">
    <source>
        <dbReference type="Ensembl" id="ENSVKKP00000016385.1"/>
    </source>
</evidence>
<feature type="repeat" description="ANK" evidence="5">
    <location>
        <begin position="727"/>
        <end position="759"/>
    </location>
</feature>
<dbReference type="PANTHER" id="PTHR15897:SF2">
    <property type="entry name" value="ANKYRIN REPEAT AND MYND DOMAIN-CONTAINING PROTEIN 1"/>
    <property type="match status" value="1"/>
</dbReference>
<dbReference type="SUPFAM" id="SSF48403">
    <property type="entry name" value="Ankyrin repeat"/>
    <property type="match status" value="2"/>
</dbReference>
<feature type="compositionally biased region" description="Acidic residues" evidence="7">
    <location>
        <begin position="32"/>
        <end position="57"/>
    </location>
</feature>
<dbReference type="Ensembl" id="ENSVKKT00000016783.1">
    <property type="protein sequence ID" value="ENSVKKP00000016385.1"/>
    <property type="gene ID" value="ENSVKKG00000011108.1"/>
</dbReference>
<dbReference type="InterPro" id="IPR053064">
    <property type="entry name" value="Ankyrin-MYND_domain-protein"/>
</dbReference>
<dbReference type="InterPro" id="IPR002110">
    <property type="entry name" value="Ankyrin_rpt"/>
</dbReference>
<dbReference type="AlphaFoldDB" id="A0A8D2L477"/>
<feature type="repeat" description="ANK" evidence="5">
    <location>
        <begin position="619"/>
        <end position="654"/>
    </location>
</feature>
<protein>
    <submittedName>
        <fullName evidence="9">Ankyrin repeat and MYND domain containing 1</fullName>
    </submittedName>
</protein>
<reference evidence="9" key="2">
    <citation type="submission" date="2025-09" db="UniProtKB">
        <authorList>
            <consortium name="Ensembl"/>
        </authorList>
    </citation>
    <scope>IDENTIFICATION</scope>
</reference>
<evidence type="ECO:0000256" key="4">
    <source>
        <dbReference type="ARBA" id="ARBA00022833"/>
    </source>
</evidence>
<dbReference type="InterPro" id="IPR003409">
    <property type="entry name" value="MORN"/>
</dbReference>
<dbReference type="Gene3D" id="6.10.140.2220">
    <property type="match status" value="1"/>
</dbReference>
<feature type="domain" description="MYND-type" evidence="8">
    <location>
        <begin position="906"/>
        <end position="946"/>
    </location>
</feature>
<dbReference type="SUPFAM" id="SSF144232">
    <property type="entry name" value="HIT/MYND zinc finger-like"/>
    <property type="match status" value="1"/>
</dbReference>
<dbReference type="Pfam" id="PF12796">
    <property type="entry name" value="Ank_2"/>
    <property type="match status" value="1"/>
</dbReference>
<keyword evidence="10" id="KW-1185">Reference proteome</keyword>
<evidence type="ECO:0000256" key="6">
    <source>
        <dbReference type="PROSITE-ProRule" id="PRU00134"/>
    </source>
</evidence>
<keyword evidence="5" id="KW-0040">ANK repeat</keyword>